<reference evidence="5 6" key="1">
    <citation type="submission" date="2020-07" db="EMBL/GenBank/DDBJ databases">
        <title>Sequencing the genomes of 1000 actinobacteria strains.</title>
        <authorList>
            <person name="Klenk H.-P."/>
        </authorList>
    </citation>
    <scope>NUCLEOTIDE SEQUENCE [LARGE SCALE GENOMIC DNA]</scope>
    <source>
        <strain evidence="5 6">DSM 19082</strain>
    </source>
</reference>
<dbReference type="Proteomes" id="UP000582231">
    <property type="component" value="Unassembled WGS sequence"/>
</dbReference>
<keyword evidence="2" id="KW-0805">Transcription regulation</keyword>
<name>A0A852RID1_9ACTN</name>
<dbReference type="SUPFAM" id="SSF46689">
    <property type="entry name" value="Homeodomain-like"/>
    <property type="match status" value="1"/>
</dbReference>
<dbReference type="EMBL" id="JACCBF010000001">
    <property type="protein sequence ID" value="NYD33261.1"/>
    <property type="molecule type" value="Genomic_DNA"/>
</dbReference>
<dbReference type="InterPro" id="IPR003012">
    <property type="entry name" value="Tet_transcr_reg_TetR"/>
</dbReference>
<dbReference type="Pfam" id="PF02909">
    <property type="entry name" value="TetR_C_1"/>
    <property type="match status" value="1"/>
</dbReference>
<dbReference type="Gene3D" id="1.10.357.10">
    <property type="entry name" value="Tetracycline Repressor, domain 2"/>
    <property type="match status" value="1"/>
</dbReference>
<evidence type="ECO:0000256" key="1">
    <source>
        <dbReference type="ARBA" id="ARBA00022491"/>
    </source>
</evidence>
<comment type="caution">
    <text evidence="5">The sequence shown here is derived from an EMBL/GenBank/DDBJ whole genome shotgun (WGS) entry which is preliminary data.</text>
</comment>
<evidence type="ECO:0000256" key="2">
    <source>
        <dbReference type="ARBA" id="ARBA00023015"/>
    </source>
</evidence>
<evidence type="ECO:0000313" key="6">
    <source>
        <dbReference type="Proteomes" id="UP000582231"/>
    </source>
</evidence>
<proteinExistence type="predicted"/>
<evidence type="ECO:0000313" key="5">
    <source>
        <dbReference type="EMBL" id="NYD33261.1"/>
    </source>
</evidence>
<keyword evidence="6" id="KW-1185">Reference proteome</keyword>
<keyword evidence="3" id="KW-0804">Transcription</keyword>
<feature type="domain" description="Tetracycline repressor TetR C-terminal" evidence="4">
    <location>
        <begin position="81"/>
        <end position="208"/>
    </location>
</feature>
<gene>
    <name evidence="5" type="ORF">BJ958_004807</name>
</gene>
<dbReference type="PRINTS" id="PR00400">
    <property type="entry name" value="TETREPRESSOR"/>
</dbReference>
<dbReference type="GO" id="GO:0045892">
    <property type="term" value="P:negative regulation of DNA-templated transcription"/>
    <property type="evidence" value="ECO:0007669"/>
    <property type="project" value="InterPro"/>
</dbReference>
<sequence length="222" mass="23965">MSEITHRRAGRPRKAVLDRAKIGRAALDLVDETGDVNLPELARRLGVTTSSLYHHVDGRSGVIELLREQVSAHMDVAILEQQPWDTAIPAFLRSYRAVFAAHPRVVPLLTMTTVRSPQAIAAYDRIVVLLEEIGIPVDRAMEVLTAMDNFVIGSALDLAAPDVMWEVPDGVEAPSLTAALAKQRDAAHRAEAAFECGLRMMLAGVAAELGQVVGTPAAPPPR</sequence>
<organism evidence="5 6">
    <name type="scientific">Nocardioides kongjuensis</name>
    <dbReference type="NCBI Taxonomy" id="349522"/>
    <lineage>
        <taxon>Bacteria</taxon>
        <taxon>Bacillati</taxon>
        <taxon>Actinomycetota</taxon>
        <taxon>Actinomycetes</taxon>
        <taxon>Propionibacteriales</taxon>
        <taxon>Nocardioidaceae</taxon>
        <taxon>Nocardioides</taxon>
    </lineage>
</organism>
<dbReference type="InterPro" id="IPR036271">
    <property type="entry name" value="Tet_transcr_reg_TetR-rel_C_sf"/>
</dbReference>
<evidence type="ECO:0000256" key="3">
    <source>
        <dbReference type="ARBA" id="ARBA00023163"/>
    </source>
</evidence>
<dbReference type="RefSeq" id="WP_179729336.1">
    <property type="nucleotide sequence ID" value="NZ_BAABEF010000001.1"/>
</dbReference>
<evidence type="ECO:0000259" key="4">
    <source>
        <dbReference type="Pfam" id="PF02909"/>
    </source>
</evidence>
<protein>
    <submittedName>
        <fullName evidence="5">AcrR family transcriptional regulator</fullName>
    </submittedName>
</protein>
<dbReference type="InterPro" id="IPR009057">
    <property type="entry name" value="Homeodomain-like_sf"/>
</dbReference>
<accession>A0A852RID1</accession>
<dbReference type="SUPFAM" id="SSF48498">
    <property type="entry name" value="Tetracyclin repressor-like, C-terminal domain"/>
    <property type="match status" value="1"/>
</dbReference>
<dbReference type="InterPro" id="IPR004111">
    <property type="entry name" value="Repressor_TetR_C"/>
</dbReference>
<dbReference type="GO" id="GO:0046677">
    <property type="term" value="P:response to antibiotic"/>
    <property type="evidence" value="ECO:0007669"/>
    <property type="project" value="InterPro"/>
</dbReference>
<keyword evidence="1" id="KW-0678">Repressor</keyword>
<dbReference type="AlphaFoldDB" id="A0A852RID1"/>